<keyword evidence="2" id="KW-1185">Reference proteome</keyword>
<reference evidence="1" key="1">
    <citation type="submission" date="2022-08" db="EMBL/GenBank/DDBJ databases">
        <title>Genome Sequence of Lecanicillium fungicola.</title>
        <authorList>
            <person name="Buettner E."/>
        </authorList>
    </citation>
    <scope>NUCLEOTIDE SEQUENCE</scope>
    <source>
        <strain evidence="1">Babe33</strain>
    </source>
</reference>
<dbReference type="Proteomes" id="UP001143910">
    <property type="component" value="Unassembled WGS sequence"/>
</dbReference>
<evidence type="ECO:0000313" key="2">
    <source>
        <dbReference type="Proteomes" id="UP001143910"/>
    </source>
</evidence>
<protein>
    <submittedName>
        <fullName evidence="1">Uncharacterized protein</fullName>
    </submittedName>
</protein>
<organism evidence="1 2">
    <name type="scientific">Zarea fungicola</name>
    <dbReference type="NCBI Taxonomy" id="93591"/>
    <lineage>
        <taxon>Eukaryota</taxon>
        <taxon>Fungi</taxon>
        <taxon>Dikarya</taxon>
        <taxon>Ascomycota</taxon>
        <taxon>Pezizomycotina</taxon>
        <taxon>Sordariomycetes</taxon>
        <taxon>Hypocreomycetidae</taxon>
        <taxon>Hypocreales</taxon>
        <taxon>Cordycipitaceae</taxon>
        <taxon>Zarea</taxon>
    </lineage>
</organism>
<accession>A0ACC1MK68</accession>
<evidence type="ECO:0000313" key="1">
    <source>
        <dbReference type="EMBL" id="KAJ2966669.1"/>
    </source>
</evidence>
<comment type="caution">
    <text evidence="1">The sequence shown here is derived from an EMBL/GenBank/DDBJ whole genome shotgun (WGS) entry which is preliminary data.</text>
</comment>
<sequence length="900" mass="99750">MMRGLLRIQEFFQAPENEDQRIVGEDSQSGGSVESEPSEKAQERRQQDTDRDTDTEKKQERDDLAAEADAVPVIRFVDATIAPSGHPTSVLQHVNFEAAEGSLTAVVGAIGSGKSTFLHSILGEADIQQGSVSIDRAGPIGYCDQHVWLRNVSIKDNVIGPATFDQVRYDRVMRVCRLEEDVAQFSEGDTYVVGSNGSNLSGGQRQRLALARALYLEARIMVLDDIFSALDHPTAMAIFSDLFGKNGLLKRSGCTVVLSTHLPECLDVANQTLVFKGKGNVTLENKLQNDATTRERILDMLKETAGDGKDGEPQSVKEPQAQVPPAGAPVPTFQGANAQVVSKVGLYLMLVRTMGYWFFSAYVVLQIFFSALEVIPDLYVRVWIEVDARNNLYYIGYAGLTLACCVIGCLCALLFFTVNVPRSSVALHRSLSVTVMRSTLTFLSKTDVGSILNKYSQDMTMIARNLPAALYFTLYVFFGLCTQIGVILSTSKWISAVLIVFLIATYPLQRYYLRTSSQMRHLELETHTPLYTQFLETSSGLRHIRAFGWEESYMMENFQLVDDSQKPFYIMYSLQKWLGFVLDFMASTVSIALVAIAVHLPTSFTQAGLGVAFLQLIRTGTTMNRLISTWTTMEVSLGSLLRIHLFNIETPVEREESFVKLDPEWPHDGKIEFEGVTARYNTDDEEKVALRDVSFVIAAGQKVGLRGRTGSGKTSVLLTLLGFLEYTGTVRIDGVDISTIAPDELRSRLVTISQHSVKLGGTVRDNLLPFQINETDITKLHARDAELQKELVHLDLWETIHEKGGGLDSKFADLGLSAGQLQLFCIARAILRNRELGGTGVVLVDEGTSSIDYKTDAKVQKALRESFNKCTVITIAHRTNTIEDCDVQIELAKGEIVRKE</sequence>
<dbReference type="EMBL" id="JANJQO010002549">
    <property type="protein sequence ID" value="KAJ2966669.1"/>
    <property type="molecule type" value="Genomic_DNA"/>
</dbReference>
<proteinExistence type="predicted"/>
<name>A0ACC1MK68_9HYPO</name>
<gene>
    <name evidence="1" type="ORF">NQ176_g10039</name>
</gene>